<feature type="transmembrane region" description="Helical" evidence="6">
    <location>
        <begin position="176"/>
        <end position="195"/>
    </location>
</feature>
<evidence type="ECO:0000313" key="7">
    <source>
        <dbReference type="EMBL" id="NEX59561.1"/>
    </source>
</evidence>
<keyword evidence="3 6" id="KW-0812">Transmembrane</keyword>
<dbReference type="GO" id="GO:0033573">
    <property type="term" value="C:high-affinity iron permease complex"/>
    <property type="evidence" value="ECO:0007669"/>
    <property type="project" value="InterPro"/>
</dbReference>
<keyword evidence="5 6" id="KW-0472">Membrane</keyword>
<feature type="transmembrane region" description="Helical" evidence="6">
    <location>
        <begin position="243"/>
        <end position="264"/>
    </location>
</feature>
<feature type="transmembrane region" description="Helical" evidence="6">
    <location>
        <begin position="68"/>
        <end position="86"/>
    </location>
</feature>
<accession>A0A6B3SFF9</accession>
<evidence type="ECO:0000313" key="8">
    <source>
        <dbReference type="Proteomes" id="UP000482155"/>
    </source>
</evidence>
<evidence type="ECO:0000256" key="2">
    <source>
        <dbReference type="ARBA" id="ARBA00008333"/>
    </source>
</evidence>
<proteinExistence type="inferred from homology"/>
<comment type="caution">
    <text evidence="7">The sequence shown here is derived from an EMBL/GenBank/DDBJ whole genome shotgun (WGS) entry which is preliminary data.</text>
</comment>
<dbReference type="Pfam" id="PF03239">
    <property type="entry name" value="FTR1"/>
    <property type="match status" value="1"/>
</dbReference>
<gene>
    <name evidence="7" type="ORF">G3574_00580</name>
</gene>
<evidence type="ECO:0000256" key="3">
    <source>
        <dbReference type="ARBA" id="ARBA00022692"/>
    </source>
</evidence>
<keyword evidence="4 6" id="KW-1133">Transmembrane helix</keyword>
<reference evidence="7 8" key="1">
    <citation type="submission" date="2020-02" db="EMBL/GenBank/DDBJ databases">
        <authorList>
            <person name="Kim M.K."/>
        </authorList>
    </citation>
    <scope>NUCLEOTIDE SEQUENCE [LARGE SCALE GENOMIC DNA]</scope>
    <source>
        <strain evidence="7 8">17J57-3</strain>
    </source>
</reference>
<organism evidence="7 8">
    <name type="scientific">Noviherbaspirillum galbum</name>
    <dbReference type="NCBI Taxonomy" id="2709383"/>
    <lineage>
        <taxon>Bacteria</taxon>
        <taxon>Pseudomonadati</taxon>
        <taxon>Pseudomonadota</taxon>
        <taxon>Betaproteobacteria</taxon>
        <taxon>Burkholderiales</taxon>
        <taxon>Oxalobacteraceae</taxon>
        <taxon>Noviherbaspirillum</taxon>
    </lineage>
</organism>
<dbReference type="AlphaFoldDB" id="A0A6B3SFF9"/>
<feature type="transmembrane region" description="Helical" evidence="6">
    <location>
        <begin position="35"/>
        <end position="56"/>
    </location>
</feature>
<evidence type="ECO:0000256" key="4">
    <source>
        <dbReference type="ARBA" id="ARBA00022989"/>
    </source>
</evidence>
<feature type="transmembrane region" description="Helical" evidence="6">
    <location>
        <begin position="114"/>
        <end position="137"/>
    </location>
</feature>
<dbReference type="InterPro" id="IPR004923">
    <property type="entry name" value="FTR1/Fip1/EfeU"/>
</dbReference>
<dbReference type="PANTHER" id="PTHR31632:SF2">
    <property type="entry name" value="PLASMA MEMBRANE IRON PERMEASE"/>
    <property type="match status" value="1"/>
</dbReference>
<sequence length="283" mass="29110">MFGAALIIFRETVEAALFVSIMAAATRGLPDRGRWLAAGIAGGILGSLLVASMMETIADMAEGIGQDYLNAGILGIAFVMLAWHLMTSARHGMQAASAARQLGQALHERAGPPWAMVIAVALAVLREGAETVLFVAGYAAGNASSRGSILAGCAMGLAAGIALGALLYAGLKSIPIRRLFSVTNLLILLMASAMAGQFARTLIQAGILPSLLASAWDSSALLSNDSLAGTLMHALLGYEARPSGMQLLFYAGGLVLLVAGMRLMRPRAKATTASTAVSPEISV</sequence>
<name>A0A6B3SFF9_9BURK</name>
<comment type="similarity">
    <text evidence="2">Belongs to the oxidase-dependent Fe transporter (OFeT) (TC 9.A.10.1) family.</text>
</comment>
<protein>
    <submittedName>
        <fullName evidence="7">Iron permease</fullName>
    </submittedName>
</protein>
<comment type="subcellular location">
    <subcellularLocation>
        <location evidence="1">Membrane</location>
        <topology evidence="1">Multi-pass membrane protein</topology>
    </subcellularLocation>
</comment>
<evidence type="ECO:0000256" key="6">
    <source>
        <dbReference type="SAM" id="Phobius"/>
    </source>
</evidence>
<dbReference type="Proteomes" id="UP000482155">
    <property type="component" value="Unassembled WGS sequence"/>
</dbReference>
<dbReference type="RefSeq" id="WP_163959815.1">
    <property type="nucleotide sequence ID" value="NZ_JAAIVB010000003.1"/>
</dbReference>
<dbReference type="GO" id="GO:0015093">
    <property type="term" value="F:ferrous iron transmembrane transporter activity"/>
    <property type="evidence" value="ECO:0007669"/>
    <property type="project" value="TreeGrafter"/>
</dbReference>
<evidence type="ECO:0000256" key="1">
    <source>
        <dbReference type="ARBA" id="ARBA00004141"/>
    </source>
</evidence>
<dbReference type="PANTHER" id="PTHR31632">
    <property type="entry name" value="IRON TRANSPORTER FTH1"/>
    <property type="match status" value="1"/>
</dbReference>
<feature type="transmembrane region" description="Helical" evidence="6">
    <location>
        <begin position="149"/>
        <end position="170"/>
    </location>
</feature>
<evidence type="ECO:0000256" key="5">
    <source>
        <dbReference type="ARBA" id="ARBA00023136"/>
    </source>
</evidence>
<dbReference type="EMBL" id="JAAIVB010000003">
    <property type="protein sequence ID" value="NEX59561.1"/>
    <property type="molecule type" value="Genomic_DNA"/>
</dbReference>
<keyword evidence="8" id="KW-1185">Reference proteome</keyword>